<evidence type="ECO:0000256" key="1">
    <source>
        <dbReference type="SAM" id="MobiDB-lite"/>
    </source>
</evidence>
<evidence type="ECO:0000313" key="5">
    <source>
        <dbReference type="Proteomes" id="UP001457282"/>
    </source>
</evidence>
<feature type="compositionally biased region" description="Low complexity" evidence="1">
    <location>
        <begin position="357"/>
        <end position="373"/>
    </location>
</feature>
<sequence>MTSKSLTPVAALVSVTVVGNNTTISNKASSAPKHHHHHGFVKRILRIALVFLGVILATLLSFISVFPHDRSYYDALSPFSAANSQASGNNVDPLDTVLRNASMKNKTIIVTTLNDAWAEPNSIFDLFLESFRIGNNTKRLLKHLVVICLDQKAYARCLALHPHCYQLYTQGANFTSEAAFMSSDYLHMMWRRIQILTSILEKGYSFVFTDTDIMWLRDPFQQFFPNADFQIACDYFRGDSYDVNSNLPNGGFTYVISNQRTIKFYNFWHFSRKAYPNNHDQDVLNKIKSDPFISSIGLKMMFLDTKYFGGFCQPSKDFNLVCTMHANCCVGLDNKVNDLKILLQDWRNYMALPPPSSSTSPNSNTTTPRTMPSWTVPQNCRGRHLL</sequence>
<dbReference type="Proteomes" id="UP001457282">
    <property type="component" value="Unassembled WGS sequence"/>
</dbReference>
<name>A0AAW1Y0C6_RUBAR</name>
<accession>A0AAW1Y0C6</accession>
<dbReference type="PANTHER" id="PTHR46038">
    <property type="entry name" value="EXPRESSED PROTEIN-RELATED"/>
    <property type="match status" value="1"/>
</dbReference>
<dbReference type="AlphaFoldDB" id="A0AAW1Y0C6"/>
<keyword evidence="2" id="KW-1133">Transmembrane helix</keyword>
<proteinExistence type="predicted"/>
<comment type="caution">
    <text evidence="4">The sequence shown here is derived from an EMBL/GenBank/DDBJ whole genome shotgun (WGS) entry which is preliminary data.</text>
</comment>
<dbReference type="InterPro" id="IPR044821">
    <property type="entry name" value="At1g28695/At4g15970-like"/>
</dbReference>
<dbReference type="EMBL" id="JBEDUW010000002">
    <property type="protein sequence ID" value="KAK9942352.1"/>
    <property type="molecule type" value="Genomic_DNA"/>
</dbReference>
<keyword evidence="2" id="KW-0812">Transmembrane</keyword>
<evidence type="ECO:0000256" key="2">
    <source>
        <dbReference type="SAM" id="Phobius"/>
    </source>
</evidence>
<dbReference type="InterPro" id="IPR005069">
    <property type="entry name" value="Nucl-diP-sugar_transferase"/>
</dbReference>
<feature type="transmembrane region" description="Helical" evidence="2">
    <location>
        <begin position="44"/>
        <end position="66"/>
    </location>
</feature>
<dbReference type="Pfam" id="PF03407">
    <property type="entry name" value="Nucleotid_trans"/>
    <property type="match status" value="1"/>
</dbReference>
<gene>
    <name evidence="4" type="ORF">M0R45_008022</name>
</gene>
<reference evidence="4 5" key="1">
    <citation type="journal article" date="2023" name="G3 (Bethesda)">
        <title>A chromosome-length genome assembly and annotation of blackberry (Rubus argutus, cv. 'Hillquist').</title>
        <authorList>
            <person name="Bruna T."/>
            <person name="Aryal R."/>
            <person name="Dudchenko O."/>
            <person name="Sargent D.J."/>
            <person name="Mead D."/>
            <person name="Buti M."/>
            <person name="Cavallini A."/>
            <person name="Hytonen T."/>
            <person name="Andres J."/>
            <person name="Pham M."/>
            <person name="Weisz D."/>
            <person name="Mascagni F."/>
            <person name="Usai G."/>
            <person name="Natali L."/>
            <person name="Bassil N."/>
            <person name="Fernandez G.E."/>
            <person name="Lomsadze A."/>
            <person name="Armour M."/>
            <person name="Olukolu B."/>
            <person name="Poorten T."/>
            <person name="Britton C."/>
            <person name="Davik J."/>
            <person name="Ashrafi H."/>
            <person name="Aiden E.L."/>
            <person name="Borodovsky M."/>
            <person name="Worthington M."/>
        </authorList>
    </citation>
    <scope>NUCLEOTIDE SEQUENCE [LARGE SCALE GENOMIC DNA]</scope>
    <source>
        <strain evidence="4">PI 553951</strain>
    </source>
</reference>
<feature type="region of interest" description="Disordered" evidence="1">
    <location>
        <begin position="353"/>
        <end position="376"/>
    </location>
</feature>
<protein>
    <recommendedName>
        <fullName evidence="3">Nucleotide-diphospho-sugar transferase domain-containing protein</fullName>
    </recommendedName>
</protein>
<evidence type="ECO:0000313" key="4">
    <source>
        <dbReference type="EMBL" id="KAK9942352.1"/>
    </source>
</evidence>
<feature type="domain" description="Nucleotide-diphospho-sugar transferase" evidence="3">
    <location>
        <begin position="140"/>
        <end position="339"/>
    </location>
</feature>
<keyword evidence="2" id="KW-0472">Membrane</keyword>
<keyword evidence="5" id="KW-1185">Reference proteome</keyword>
<evidence type="ECO:0000259" key="3">
    <source>
        <dbReference type="Pfam" id="PF03407"/>
    </source>
</evidence>
<organism evidence="4 5">
    <name type="scientific">Rubus argutus</name>
    <name type="common">Southern blackberry</name>
    <dbReference type="NCBI Taxonomy" id="59490"/>
    <lineage>
        <taxon>Eukaryota</taxon>
        <taxon>Viridiplantae</taxon>
        <taxon>Streptophyta</taxon>
        <taxon>Embryophyta</taxon>
        <taxon>Tracheophyta</taxon>
        <taxon>Spermatophyta</taxon>
        <taxon>Magnoliopsida</taxon>
        <taxon>eudicotyledons</taxon>
        <taxon>Gunneridae</taxon>
        <taxon>Pentapetalae</taxon>
        <taxon>rosids</taxon>
        <taxon>fabids</taxon>
        <taxon>Rosales</taxon>
        <taxon>Rosaceae</taxon>
        <taxon>Rosoideae</taxon>
        <taxon>Rosoideae incertae sedis</taxon>
        <taxon>Rubus</taxon>
    </lineage>
</organism>
<dbReference type="PANTHER" id="PTHR46038:SF13">
    <property type="entry name" value="GLYCOSYLTRANSFERASE"/>
    <property type="match status" value="1"/>
</dbReference>